<evidence type="ECO:0000256" key="8">
    <source>
        <dbReference type="SAM" id="SignalP"/>
    </source>
</evidence>
<evidence type="ECO:0000256" key="1">
    <source>
        <dbReference type="ARBA" id="ARBA00005641"/>
    </source>
</evidence>
<dbReference type="InterPro" id="IPR050386">
    <property type="entry name" value="Glycosyl_hydrolase_5"/>
</dbReference>
<evidence type="ECO:0000313" key="11">
    <source>
        <dbReference type="EMBL" id="MST99759.1"/>
    </source>
</evidence>
<feature type="domain" description="Glycoside hydrolase family 5" evidence="9">
    <location>
        <begin position="321"/>
        <end position="593"/>
    </location>
</feature>
<dbReference type="Pfam" id="PF00150">
    <property type="entry name" value="Cellulase"/>
    <property type="match status" value="2"/>
</dbReference>
<feature type="signal peptide" evidence="8">
    <location>
        <begin position="1"/>
        <end position="21"/>
    </location>
</feature>
<keyword evidence="4" id="KW-0119">Carbohydrate metabolism</keyword>
<dbReference type="EMBL" id="VUNS01000053">
    <property type="protein sequence ID" value="MST99759.1"/>
    <property type="molecule type" value="Genomic_DNA"/>
</dbReference>
<dbReference type="PANTHER" id="PTHR31297:SF41">
    <property type="entry name" value="ENDOGLUCANASE, PUTATIVE (AFU_ORTHOLOGUE AFUA_5G01830)-RELATED"/>
    <property type="match status" value="1"/>
</dbReference>
<protein>
    <submittedName>
        <fullName evidence="11">Cellulase family glycosylhydrolase</fullName>
    </submittedName>
</protein>
<keyword evidence="8" id="KW-0732">Signal</keyword>
<feature type="chain" id="PRO_5032383396" evidence="8">
    <location>
        <begin position="22"/>
        <end position="1121"/>
    </location>
</feature>
<dbReference type="GO" id="GO:0030245">
    <property type="term" value="P:cellulose catabolic process"/>
    <property type="evidence" value="ECO:0007669"/>
    <property type="project" value="UniProtKB-KW"/>
</dbReference>
<dbReference type="GO" id="GO:0008422">
    <property type="term" value="F:beta-glucosidase activity"/>
    <property type="evidence" value="ECO:0007669"/>
    <property type="project" value="TreeGrafter"/>
</dbReference>
<gene>
    <name evidence="11" type="ORF">FYJ85_22270</name>
</gene>
<dbReference type="GO" id="GO:0005576">
    <property type="term" value="C:extracellular region"/>
    <property type="evidence" value="ECO:0007669"/>
    <property type="project" value="TreeGrafter"/>
</dbReference>
<keyword evidence="2 11" id="KW-0378">Hydrolase</keyword>
<keyword evidence="12" id="KW-1185">Reference proteome</keyword>
<evidence type="ECO:0000259" key="9">
    <source>
        <dbReference type="Pfam" id="PF00150"/>
    </source>
</evidence>
<keyword evidence="3" id="KW-0136">Cellulose degradation</keyword>
<reference evidence="11 12" key="1">
    <citation type="submission" date="2019-08" db="EMBL/GenBank/DDBJ databases">
        <title>In-depth cultivation of the pig gut microbiome towards novel bacterial diversity and tailored functional studies.</title>
        <authorList>
            <person name="Wylensek D."/>
            <person name="Hitch T.C.A."/>
            <person name="Clavel T."/>
        </authorList>
    </citation>
    <scope>NUCLEOTIDE SEQUENCE [LARGE SCALE GENOMIC DNA]</scope>
    <source>
        <strain evidence="11 12">BBE-744-WT-12</strain>
    </source>
</reference>
<evidence type="ECO:0000256" key="2">
    <source>
        <dbReference type="ARBA" id="ARBA00022801"/>
    </source>
</evidence>
<dbReference type="Pfam" id="PF06452">
    <property type="entry name" value="CBM9_1"/>
    <property type="match status" value="1"/>
</dbReference>
<dbReference type="AlphaFoldDB" id="A0A844GC42"/>
<dbReference type="GO" id="GO:0009986">
    <property type="term" value="C:cell surface"/>
    <property type="evidence" value="ECO:0007669"/>
    <property type="project" value="TreeGrafter"/>
</dbReference>
<accession>A0A844GC42</accession>
<feature type="domain" description="Carbohydrate-binding" evidence="10">
    <location>
        <begin position="108"/>
        <end position="263"/>
    </location>
</feature>
<comment type="similarity">
    <text evidence="1">Belongs to the glycosyl hydrolase 5 (cellulase A) family.</text>
</comment>
<dbReference type="Gene3D" id="2.60.40.1190">
    <property type="match status" value="1"/>
</dbReference>
<name>A0A844GC42_9BACT</name>
<dbReference type="GO" id="GO:0030246">
    <property type="term" value="F:carbohydrate binding"/>
    <property type="evidence" value="ECO:0007669"/>
    <property type="project" value="InterPro"/>
</dbReference>
<feature type="coiled-coil region" evidence="7">
    <location>
        <begin position="621"/>
        <end position="648"/>
    </location>
</feature>
<comment type="caution">
    <text evidence="11">The sequence shown here is derived from an EMBL/GenBank/DDBJ whole genome shotgun (WGS) entry which is preliminary data.</text>
</comment>
<dbReference type="InterPro" id="IPR010502">
    <property type="entry name" value="Carb-bd_dom_fam9"/>
</dbReference>
<keyword evidence="6" id="KW-0624">Polysaccharide degradation</keyword>
<evidence type="ECO:0000256" key="5">
    <source>
        <dbReference type="ARBA" id="ARBA00023295"/>
    </source>
</evidence>
<dbReference type="Gene3D" id="3.20.20.80">
    <property type="entry name" value="Glycosidases"/>
    <property type="match status" value="2"/>
</dbReference>
<evidence type="ECO:0000256" key="7">
    <source>
        <dbReference type="SAM" id="Coils"/>
    </source>
</evidence>
<evidence type="ECO:0000256" key="4">
    <source>
        <dbReference type="ARBA" id="ARBA00023277"/>
    </source>
</evidence>
<dbReference type="SUPFAM" id="SSF49344">
    <property type="entry name" value="CBD9-like"/>
    <property type="match status" value="1"/>
</dbReference>
<evidence type="ECO:0000313" key="12">
    <source>
        <dbReference type="Proteomes" id="UP000435649"/>
    </source>
</evidence>
<proteinExistence type="inferred from homology"/>
<evidence type="ECO:0000256" key="6">
    <source>
        <dbReference type="ARBA" id="ARBA00023326"/>
    </source>
</evidence>
<sequence>MNCFFKIAALCTLLGAVQAFAGEEEIVRPFIEAREKVRAQQNMLKKEETRAPGSGDVQEAGKRIASPNAVYPLIFSEKKRMNGSLDDWSDIPFSGELMFQGDPSVADPAWGASFKAAVSEDTLYLLLTARDPKLHFGIKPAYNSDCFELFFDPFFHCGRMDDGTAQIFITATGEEGARPEASGKYPVKVIPVPFEGGWAAEAAIPLDNDYFKMSPYDGLAFGFNVSYNSNDEGKVRTRKLTWSGIDRNDESWMDASLYGAMRVVRAGSSAIRPVRPGSAIEENRKRRRAGETLADPSVIRTVKPNPAVVRGFMSGGLRGGQSFRDMANDWNANAVRLQLWSVGPKPTWTEENYPVFLDRLETAVRQARDAGLKVIPVAFEVPCELNGKEMWEVPGVEEAFIRYWTGIVERLAPYRDALWGYDLFNEPLARAQLPYAPVEWRQMAVNITKAIRRLDPDTWIIYEVGPGGGWRGFEDLVPLPDPKVIYSFHFYEPGAFTHQGIAATLLQDPGLLAKAQETTGVVYPGFIGGRYRDRKEMEESLQPVIDFQKKYGAPIFVGEFSVIAWAPVASAVQYLKDLTGIFQKYGWSWTYHAFREYQGWSLEHEDGVLVKDANLKMVGMSKRGEVILEALKANSKELEEEEEEEEEEPAAEVDFSRENMKTWSSTRGAVFKTENDAVVIDGTDWDSKINRNIRLKSSQRYRIEGVGRGKTMVRLQIGWGKAFCELNLSGNEFRRGITEFTTPAGDGRYNLAIQVNAPEGRAEVKTLRFIPVSEEKTILDPVKLRASRPNPEIVRGFMVAPEFSKETARDLRSWGADVIRLQIFPLSFARQRNQEWREAMPAFLDDVEEKVKIARDHRLKVVIDLHHPPMPGVRADDTEMWEHPDLEKNFTAFWRAVATRLKPYGDVIWGYDLLNEPLDRNQLPHAPREWRPLAVKILKAIREIDPDVWIIYEPGPGGGTAGLRNLRPLPDYKVIYSTHFYDPGAFTHQGIHNIAGTDRLKVEEKINVRYPGVIDGVYYDKGKLAESLKIIDDFQARYPVPWFIGEFSVVRWAPAGSGEQFLRDALELFEERKWSWTYHAFREHHCWSLEHDGQFWREGMPSPKPVGDTPRGQVVRNFLTK</sequence>
<feature type="domain" description="Glycoside hydrolase family 5" evidence="9">
    <location>
        <begin position="804"/>
        <end position="1078"/>
    </location>
</feature>
<organism evidence="11 12">
    <name type="scientific">Victivallis lenta</name>
    <dbReference type="NCBI Taxonomy" id="2606640"/>
    <lineage>
        <taxon>Bacteria</taxon>
        <taxon>Pseudomonadati</taxon>
        <taxon>Lentisphaerota</taxon>
        <taxon>Lentisphaeria</taxon>
        <taxon>Victivallales</taxon>
        <taxon>Victivallaceae</taxon>
        <taxon>Victivallis</taxon>
    </lineage>
</organism>
<keyword evidence="5" id="KW-0326">Glycosidase</keyword>
<dbReference type="PANTHER" id="PTHR31297">
    <property type="entry name" value="GLUCAN ENDO-1,6-BETA-GLUCOSIDASE B"/>
    <property type="match status" value="1"/>
</dbReference>
<evidence type="ECO:0000256" key="3">
    <source>
        <dbReference type="ARBA" id="ARBA00023001"/>
    </source>
</evidence>
<dbReference type="InterPro" id="IPR001547">
    <property type="entry name" value="Glyco_hydro_5"/>
</dbReference>
<dbReference type="Proteomes" id="UP000435649">
    <property type="component" value="Unassembled WGS sequence"/>
</dbReference>
<evidence type="ECO:0000259" key="10">
    <source>
        <dbReference type="Pfam" id="PF06452"/>
    </source>
</evidence>
<keyword evidence="7" id="KW-0175">Coiled coil</keyword>
<dbReference type="SUPFAM" id="SSF51445">
    <property type="entry name" value="(Trans)glycosidases"/>
    <property type="match status" value="2"/>
</dbReference>
<dbReference type="InterPro" id="IPR017853">
    <property type="entry name" value="GH"/>
</dbReference>